<gene>
    <name evidence="1" type="ORF">OIDMADRAFT_173992</name>
</gene>
<dbReference type="AlphaFoldDB" id="A0A0C3DXG7"/>
<name>A0A0C3DXG7_OIDMZ</name>
<proteinExistence type="predicted"/>
<reference evidence="1 2" key="1">
    <citation type="submission" date="2014-04" db="EMBL/GenBank/DDBJ databases">
        <authorList>
            <consortium name="DOE Joint Genome Institute"/>
            <person name="Kuo A."/>
            <person name="Martino E."/>
            <person name="Perotto S."/>
            <person name="Kohler A."/>
            <person name="Nagy L.G."/>
            <person name="Floudas D."/>
            <person name="Copeland A."/>
            <person name="Barry K.W."/>
            <person name="Cichocki N."/>
            <person name="Veneault-Fourrey C."/>
            <person name="LaButti K."/>
            <person name="Lindquist E.A."/>
            <person name="Lipzen A."/>
            <person name="Lundell T."/>
            <person name="Morin E."/>
            <person name="Murat C."/>
            <person name="Sun H."/>
            <person name="Tunlid A."/>
            <person name="Henrissat B."/>
            <person name="Grigoriev I.V."/>
            <person name="Hibbett D.S."/>
            <person name="Martin F."/>
            <person name="Nordberg H.P."/>
            <person name="Cantor M.N."/>
            <person name="Hua S.X."/>
        </authorList>
    </citation>
    <scope>NUCLEOTIDE SEQUENCE [LARGE SCALE GENOMIC DNA]</scope>
    <source>
        <strain evidence="1 2">Zn</strain>
    </source>
</reference>
<organism evidence="1 2">
    <name type="scientific">Oidiodendron maius (strain Zn)</name>
    <dbReference type="NCBI Taxonomy" id="913774"/>
    <lineage>
        <taxon>Eukaryota</taxon>
        <taxon>Fungi</taxon>
        <taxon>Dikarya</taxon>
        <taxon>Ascomycota</taxon>
        <taxon>Pezizomycotina</taxon>
        <taxon>Leotiomycetes</taxon>
        <taxon>Leotiomycetes incertae sedis</taxon>
        <taxon>Myxotrichaceae</taxon>
        <taxon>Oidiodendron</taxon>
    </lineage>
</organism>
<dbReference type="EMBL" id="KN832870">
    <property type="protein sequence ID" value="KIN06803.1"/>
    <property type="molecule type" value="Genomic_DNA"/>
</dbReference>
<protein>
    <submittedName>
        <fullName evidence="1">Uncharacterized protein</fullName>
    </submittedName>
</protein>
<reference evidence="2" key="2">
    <citation type="submission" date="2015-01" db="EMBL/GenBank/DDBJ databases">
        <title>Evolutionary Origins and Diversification of the Mycorrhizal Mutualists.</title>
        <authorList>
            <consortium name="DOE Joint Genome Institute"/>
            <consortium name="Mycorrhizal Genomics Consortium"/>
            <person name="Kohler A."/>
            <person name="Kuo A."/>
            <person name="Nagy L.G."/>
            <person name="Floudas D."/>
            <person name="Copeland A."/>
            <person name="Barry K.W."/>
            <person name="Cichocki N."/>
            <person name="Veneault-Fourrey C."/>
            <person name="LaButti K."/>
            <person name="Lindquist E.A."/>
            <person name="Lipzen A."/>
            <person name="Lundell T."/>
            <person name="Morin E."/>
            <person name="Murat C."/>
            <person name="Riley R."/>
            <person name="Ohm R."/>
            <person name="Sun H."/>
            <person name="Tunlid A."/>
            <person name="Henrissat B."/>
            <person name="Grigoriev I.V."/>
            <person name="Hibbett D.S."/>
            <person name="Martin F."/>
        </authorList>
    </citation>
    <scope>NUCLEOTIDE SEQUENCE [LARGE SCALE GENOMIC DNA]</scope>
    <source>
        <strain evidence="2">Zn</strain>
    </source>
</reference>
<sequence>MQALAHFLQPSQHIRSGPICPPRRPNRPMRRIAFLRNTVSAWAWPSRGGLIVLERLTPVDLDFLGLGPLRLLIERDPDQDAEDCFCQQLLHLGAKWFDSVERCQFVGGVAGEDERCVDDLVAGVEEPLTTMERQWVCVGITSNEGLWVAEYDTPLPFVKDKHNLEPHDSAKVLLARTMDERCSILKGMGAKFYETIEQYDGMACLRAWEKKTTGEIGPFKQIPYILPSAE</sequence>
<dbReference type="OrthoDB" id="4487429at2759"/>
<dbReference type="InParanoid" id="A0A0C3DXG7"/>
<evidence type="ECO:0000313" key="1">
    <source>
        <dbReference type="EMBL" id="KIN06803.1"/>
    </source>
</evidence>
<evidence type="ECO:0000313" key="2">
    <source>
        <dbReference type="Proteomes" id="UP000054321"/>
    </source>
</evidence>
<accession>A0A0C3DXG7</accession>
<dbReference type="STRING" id="913774.A0A0C3DXG7"/>
<keyword evidence="2" id="KW-1185">Reference proteome</keyword>
<dbReference type="Proteomes" id="UP000054321">
    <property type="component" value="Unassembled WGS sequence"/>
</dbReference>
<dbReference type="HOGENOM" id="CLU_1205093_0_0_1"/>